<comment type="caution">
    <text evidence="2">The sequence shown here is derived from an EMBL/GenBank/DDBJ whole genome shotgun (WGS) entry which is preliminary data.</text>
</comment>
<sequence length="134" mass="14417">MEIIQFPFERVIEINTLILATEPGMQGSVDVGKLQGALGRIDNAIVYSGLDDVFEIAAKYTASIAVAHALPDANKRTGLAVALEYLSLNEYELTADNDLLADAVRDLVLGSITETDFADVLYAQYVKGAHDSPS</sequence>
<organism evidence="2 3">
    <name type="scientific">Halomonas litopenaei</name>
    <dbReference type="NCBI Taxonomy" id="2109328"/>
    <lineage>
        <taxon>Bacteria</taxon>
        <taxon>Pseudomonadati</taxon>
        <taxon>Pseudomonadota</taxon>
        <taxon>Gammaproteobacteria</taxon>
        <taxon>Oceanospirillales</taxon>
        <taxon>Halomonadaceae</taxon>
        <taxon>Halomonas</taxon>
    </lineage>
</organism>
<dbReference type="Pfam" id="PF02661">
    <property type="entry name" value="Fic"/>
    <property type="match status" value="1"/>
</dbReference>
<reference evidence="2 3" key="1">
    <citation type="submission" date="2018-03" db="EMBL/GenBank/DDBJ databases">
        <authorList>
            <person name="Zhou J."/>
            <person name="Li X."/>
            <person name="Xue M."/>
            <person name="Yin J."/>
        </authorList>
    </citation>
    <scope>NUCLEOTIDE SEQUENCE [LARGE SCALE GENOMIC DNA]</scope>
    <source>
        <strain evidence="2 3">SYSU ZJ2214</strain>
    </source>
</reference>
<dbReference type="NCBIfam" id="TIGR01550">
    <property type="entry name" value="DOC_P1"/>
    <property type="match status" value="1"/>
</dbReference>
<dbReference type="EMBL" id="PXNS01000005">
    <property type="protein sequence ID" value="PTL94922.1"/>
    <property type="molecule type" value="Genomic_DNA"/>
</dbReference>
<proteinExistence type="predicted"/>
<evidence type="ECO:0000313" key="2">
    <source>
        <dbReference type="EMBL" id="PTL94922.1"/>
    </source>
</evidence>
<dbReference type="Gene3D" id="1.20.120.1870">
    <property type="entry name" value="Fic/DOC protein, Fido domain"/>
    <property type="match status" value="1"/>
</dbReference>
<dbReference type="InterPro" id="IPR053737">
    <property type="entry name" value="Type_II_TA_Toxin"/>
</dbReference>
<evidence type="ECO:0000259" key="1">
    <source>
        <dbReference type="PROSITE" id="PS51459"/>
    </source>
</evidence>
<dbReference type="InterPro" id="IPR006440">
    <property type="entry name" value="Doc"/>
</dbReference>
<dbReference type="PANTHER" id="PTHR39426">
    <property type="entry name" value="HOMOLOGY TO DEATH-ON-CURING PROTEIN OF PHAGE P1"/>
    <property type="match status" value="1"/>
</dbReference>
<name>A0ABX5IWH0_9GAMM</name>
<dbReference type="InterPro" id="IPR003812">
    <property type="entry name" value="Fido"/>
</dbReference>
<dbReference type="Proteomes" id="UP000241895">
    <property type="component" value="Unassembled WGS sequence"/>
</dbReference>
<accession>A0ABX5IWH0</accession>
<dbReference type="PANTHER" id="PTHR39426:SF1">
    <property type="entry name" value="HOMOLOGY TO DEATH-ON-CURING PROTEIN OF PHAGE P1"/>
    <property type="match status" value="1"/>
</dbReference>
<evidence type="ECO:0000313" key="3">
    <source>
        <dbReference type="Proteomes" id="UP000241895"/>
    </source>
</evidence>
<protein>
    <submittedName>
        <fullName evidence="2">Type II toxin-antitoxin system death-on-curing family toxin</fullName>
    </submittedName>
</protein>
<gene>
    <name evidence="2" type="ORF">C6W88_11295</name>
</gene>
<dbReference type="RefSeq" id="WP_108132495.1">
    <property type="nucleotide sequence ID" value="NZ_PXNS01000005.1"/>
</dbReference>
<dbReference type="PROSITE" id="PS51459">
    <property type="entry name" value="FIDO"/>
    <property type="match status" value="1"/>
</dbReference>
<dbReference type="PIRSF" id="PIRSF018297">
    <property type="entry name" value="Doc"/>
    <property type="match status" value="1"/>
</dbReference>
<keyword evidence="3" id="KW-1185">Reference proteome</keyword>
<feature type="domain" description="Fido" evidence="1">
    <location>
        <begin position="6"/>
        <end position="123"/>
    </location>
</feature>